<sequence length="72" mass="7851">MPHRLVAKVFDTSTSAPITISTFIRDKMSRYGLDCGEPDGGETEDIMSAVVFVFVFSGLSFANENNLTACIE</sequence>
<evidence type="ECO:0000313" key="2">
    <source>
        <dbReference type="Proteomes" id="UP000559256"/>
    </source>
</evidence>
<keyword evidence="2" id="KW-1185">Reference proteome</keyword>
<dbReference type="AlphaFoldDB" id="A0A8H5CL79"/>
<proteinExistence type="predicted"/>
<dbReference type="Proteomes" id="UP000559256">
    <property type="component" value="Unassembled WGS sequence"/>
</dbReference>
<reference evidence="1 2" key="1">
    <citation type="journal article" date="2020" name="ISME J.">
        <title>Uncovering the hidden diversity of litter-decomposition mechanisms in mushroom-forming fungi.</title>
        <authorList>
            <person name="Floudas D."/>
            <person name="Bentzer J."/>
            <person name="Ahren D."/>
            <person name="Johansson T."/>
            <person name="Persson P."/>
            <person name="Tunlid A."/>
        </authorList>
    </citation>
    <scope>NUCLEOTIDE SEQUENCE [LARGE SCALE GENOMIC DNA]</scope>
    <source>
        <strain evidence="1 2">CBS 291.85</strain>
    </source>
</reference>
<evidence type="ECO:0000313" key="1">
    <source>
        <dbReference type="EMBL" id="KAF5343770.1"/>
    </source>
</evidence>
<accession>A0A8H5CL79</accession>
<protein>
    <submittedName>
        <fullName evidence="1">Uncharacterized protein</fullName>
    </submittedName>
</protein>
<name>A0A8H5CL79_9AGAR</name>
<comment type="caution">
    <text evidence="1">The sequence shown here is derived from an EMBL/GenBank/DDBJ whole genome shotgun (WGS) entry which is preliminary data.</text>
</comment>
<dbReference type="EMBL" id="JAACJM010000134">
    <property type="protein sequence ID" value="KAF5343770.1"/>
    <property type="molecule type" value="Genomic_DNA"/>
</dbReference>
<gene>
    <name evidence="1" type="ORF">D9758_015353</name>
</gene>
<organism evidence="1 2">
    <name type="scientific">Tetrapyrgos nigripes</name>
    <dbReference type="NCBI Taxonomy" id="182062"/>
    <lineage>
        <taxon>Eukaryota</taxon>
        <taxon>Fungi</taxon>
        <taxon>Dikarya</taxon>
        <taxon>Basidiomycota</taxon>
        <taxon>Agaricomycotina</taxon>
        <taxon>Agaricomycetes</taxon>
        <taxon>Agaricomycetidae</taxon>
        <taxon>Agaricales</taxon>
        <taxon>Marasmiineae</taxon>
        <taxon>Marasmiaceae</taxon>
        <taxon>Tetrapyrgos</taxon>
    </lineage>
</organism>